<sequence length="59" mass="6585">MLNLLYTVSSLAVTVFFGVLVWDLISLEEKGVAAVISLIWFTIIIVFLTLVEGEKKGKR</sequence>
<dbReference type="RefSeq" id="WP_113885150.1">
    <property type="nucleotide sequence ID" value="NZ_QNSF01000017.1"/>
</dbReference>
<dbReference type="Proteomes" id="UP000252731">
    <property type="component" value="Unassembled WGS sequence"/>
</dbReference>
<accession>A0A366JLN2</accession>
<keyword evidence="1" id="KW-0472">Membrane</keyword>
<evidence type="ECO:0000313" key="3">
    <source>
        <dbReference type="Proteomes" id="UP000252731"/>
    </source>
</evidence>
<keyword evidence="3" id="KW-1185">Reference proteome</keyword>
<name>A0A366JLN2_CYTFI</name>
<feature type="transmembrane region" description="Helical" evidence="1">
    <location>
        <begin position="31"/>
        <end position="51"/>
    </location>
</feature>
<dbReference type="EMBL" id="QNSF01000017">
    <property type="protein sequence ID" value="RBP87892.1"/>
    <property type="molecule type" value="Genomic_DNA"/>
</dbReference>
<organism evidence="2 3">
    <name type="scientific">Cytobacillus firmus</name>
    <name type="common">Bacillus firmus</name>
    <dbReference type="NCBI Taxonomy" id="1399"/>
    <lineage>
        <taxon>Bacteria</taxon>
        <taxon>Bacillati</taxon>
        <taxon>Bacillota</taxon>
        <taxon>Bacilli</taxon>
        <taxon>Bacillales</taxon>
        <taxon>Bacillaceae</taxon>
        <taxon>Cytobacillus</taxon>
    </lineage>
</organism>
<keyword evidence="1" id="KW-1133">Transmembrane helix</keyword>
<evidence type="ECO:0000313" key="2">
    <source>
        <dbReference type="EMBL" id="RBP87892.1"/>
    </source>
</evidence>
<gene>
    <name evidence="2" type="ORF">DFO70_11783</name>
</gene>
<comment type="caution">
    <text evidence="2">The sequence shown here is derived from an EMBL/GenBank/DDBJ whole genome shotgun (WGS) entry which is preliminary data.</text>
</comment>
<keyword evidence="1" id="KW-0812">Transmembrane</keyword>
<dbReference type="AlphaFoldDB" id="A0A366JLN2"/>
<dbReference type="OrthoDB" id="9965768at2"/>
<protein>
    <submittedName>
        <fullName evidence="2">Uncharacterized protein</fullName>
    </submittedName>
</protein>
<proteinExistence type="predicted"/>
<feature type="transmembrane region" description="Helical" evidence="1">
    <location>
        <begin position="5"/>
        <end position="25"/>
    </location>
</feature>
<evidence type="ECO:0000256" key="1">
    <source>
        <dbReference type="SAM" id="Phobius"/>
    </source>
</evidence>
<reference evidence="2 3" key="1">
    <citation type="submission" date="2018-06" db="EMBL/GenBank/DDBJ databases">
        <title>Freshwater and sediment microbial communities from various areas in North America, analyzing microbe dynamics in response to fracking.</title>
        <authorList>
            <person name="Lamendella R."/>
        </authorList>
    </citation>
    <scope>NUCLEOTIDE SEQUENCE [LARGE SCALE GENOMIC DNA]</scope>
    <source>
        <strain evidence="2 3">14_TX</strain>
    </source>
</reference>